<organism evidence="1 2">
    <name type="scientific">Dentiscutata erythropus</name>
    <dbReference type="NCBI Taxonomy" id="1348616"/>
    <lineage>
        <taxon>Eukaryota</taxon>
        <taxon>Fungi</taxon>
        <taxon>Fungi incertae sedis</taxon>
        <taxon>Mucoromycota</taxon>
        <taxon>Glomeromycotina</taxon>
        <taxon>Glomeromycetes</taxon>
        <taxon>Diversisporales</taxon>
        <taxon>Gigasporaceae</taxon>
        <taxon>Dentiscutata</taxon>
    </lineage>
</organism>
<keyword evidence="2" id="KW-1185">Reference proteome</keyword>
<comment type="caution">
    <text evidence="1">The sequence shown here is derived from an EMBL/GenBank/DDBJ whole genome shotgun (WGS) entry which is preliminary data.</text>
</comment>
<proteinExistence type="predicted"/>
<gene>
    <name evidence="1" type="ORF">DERYTH_LOCUS6355</name>
</gene>
<evidence type="ECO:0000313" key="1">
    <source>
        <dbReference type="EMBL" id="CAG8574126.1"/>
    </source>
</evidence>
<reference evidence="1" key="1">
    <citation type="submission" date="2021-06" db="EMBL/GenBank/DDBJ databases">
        <authorList>
            <person name="Kallberg Y."/>
            <person name="Tangrot J."/>
            <person name="Rosling A."/>
        </authorList>
    </citation>
    <scope>NUCLEOTIDE SEQUENCE</scope>
    <source>
        <strain evidence="1">MA453B</strain>
    </source>
</reference>
<name>A0A9N9BRV1_9GLOM</name>
<sequence length="107" mass="12188">MQSTDFDYAQLDYEKAFLFNEDESIITHAINAAFKINVSKIRLESFKNSLTKEMISECNHDHSKTCSRDLIFDANFFADTCGSSTSFGLSMNILVKSMTNTQYQLSM</sequence>
<dbReference type="EMBL" id="CAJVPY010002859">
    <property type="protein sequence ID" value="CAG8574126.1"/>
    <property type="molecule type" value="Genomic_DNA"/>
</dbReference>
<protein>
    <submittedName>
        <fullName evidence="1">12649_t:CDS:1</fullName>
    </submittedName>
</protein>
<dbReference type="Proteomes" id="UP000789405">
    <property type="component" value="Unassembled WGS sequence"/>
</dbReference>
<evidence type="ECO:0000313" key="2">
    <source>
        <dbReference type="Proteomes" id="UP000789405"/>
    </source>
</evidence>
<accession>A0A9N9BRV1</accession>
<dbReference type="AlphaFoldDB" id="A0A9N9BRV1"/>